<dbReference type="Pfam" id="PF07833">
    <property type="entry name" value="Cu_amine_oxidN1"/>
    <property type="match status" value="1"/>
</dbReference>
<dbReference type="InterPro" id="IPR036582">
    <property type="entry name" value="Mao_N_sf"/>
</dbReference>
<dbReference type="AlphaFoldDB" id="A0A3G2R5W0"/>
<dbReference type="Proteomes" id="UP000280960">
    <property type="component" value="Chromosome"/>
</dbReference>
<dbReference type="SUPFAM" id="SSF55383">
    <property type="entry name" value="Copper amine oxidase, domain N"/>
    <property type="match status" value="1"/>
</dbReference>
<feature type="domain" description="Copper amine oxidase-like N-terminal" evidence="2">
    <location>
        <begin position="26"/>
        <end position="73"/>
    </location>
</feature>
<dbReference type="RefSeq" id="WP_122014868.1">
    <property type="nucleotide sequence ID" value="NZ_CP033169.1"/>
</dbReference>
<protein>
    <submittedName>
        <fullName evidence="3">Copper amine oxidase N-terminal domain-containing protein</fullName>
    </submittedName>
</protein>
<dbReference type="KEGG" id="bacg:D2962_09685"/>
<keyword evidence="4" id="KW-1185">Reference proteome</keyword>
<keyword evidence="1" id="KW-0732">Signal</keyword>
<dbReference type="EMBL" id="CP033169">
    <property type="protein sequence ID" value="AYO30850.1"/>
    <property type="molecule type" value="Genomic_DNA"/>
</dbReference>
<evidence type="ECO:0000259" key="2">
    <source>
        <dbReference type="Pfam" id="PF07833"/>
    </source>
</evidence>
<feature type="signal peptide" evidence="1">
    <location>
        <begin position="1"/>
        <end position="21"/>
    </location>
</feature>
<name>A0A3G2R5W0_9FIRM</name>
<reference evidence="3 4" key="1">
    <citation type="submission" date="2018-10" db="EMBL/GenBank/DDBJ databases">
        <authorList>
            <person name="Zhang X."/>
        </authorList>
    </citation>
    <scope>NUCLEOTIDE SEQUENCE [LARGE SCALE GENOMIC DNA]</scope>
    <source>
        <strain evidence="3 4">SK-G1</strain>
    </source>
</reference>
<proteinExistence type="predicted"/>
<evidence type="ECO:0000313" key="4">
    <source>
        <dbReference type="Proteomes" id="UP000280960"/>
    </source>
</evidence>
<evidence type="ECO:0000256" key="1">
    <source>
        <dbReference type="SAM" id="SignalP"/>
    </source>
</evidence>
<dbReference type="Gene3D" id="3.30.457.10">
    <property type="entry name" value="Copper amine oxidase-like, N-terminal domain"/>
    <property type="match status" value="1"/>
</dbReference>
<evidence type="ECO:0000313" key="3">
    <source>
        <dbReference type="EMBL" id="AYO30850.1"/>
    </source>
</evidence>
<feature type="chain" id="PRO_5017984701" evidence="1">
    <location>
        <begin position="22"/>
        <end position="258"/>
    </location>
</feature>
<accession>A0A3G2R5W0</accession>
<gene>
    <name evidence="3" type="ORF">D2962_09685</name>
</gene>
<dbReference type="InterPro" id="IPR012854">
    <property type="entry name" value="Cu_amine_oxidase-like_N"/>
</dbReference>
<organism evidence="3 4">
    <name type="scientific">Biomaibacter acetigenes</name>
    <dbReference type="NCBI Taxonomy" id="2316383"/>
    <lineage>
        <taxon>Bacteria</taxon>
        <taxon>Bacillati</taxon>
        <taxon>Bacillota</taxon>
        <taxon>Clostridia</taxon>
        <taxon>Thermosediminibacterales</taxon>
        <taxon>Tepidanaerobacteraceae</taxon>
        <taxon>Biomaibacter</taxon>
    </lineage>
</organism>
<sequence length="258" mass="29405">MKRKLTIVLMTLMIMATVVYAAQEDYTILVNGTPLKCNIPPRVVNGYILVPFRTIAEALGVDIHYDSSTNIIYVNSKPEEKPELPQEQPELPLFAELVNRYWTETDLETPPIDGPDDFKKFITEALEVLKNKTPNEYRIVLSYVKNIKLGKADTEERYDAAVVSDGTVIFNTDSYNMWINSRCDKEWLAKNAAALLVHEATHMQQNVCGMSIVGGTQFTKDDIELMAYLAQYRATQKLGLGKEAEKEMWKHVEEHLKK</sequence>